<dbReference type="AlphaFoldDB" id="A0A0D2P2P0"/>
<organism evidence="2 3">
    <name type="scientific">Hypholoma sublateritium (strain FD-334 SS-4)</name>
    <dbReference type="NCBI Taxonomy" id="945553"/>
    <lineage>
        <taxon>Eukaryota</taxon>
        <taxon>Fungi</taxon>
        <taxon>Dikarya</taxon>
        <taxon>Basidiomycota</taxon>
        <taxon>Agaricomycotina</taxon>
        <taxon>Agaricomycetes</taxon>
        <taxon>Agaricomycetidae</taxon>
        <taxon>Agaricales</taxon>
        <taxon>Agaricineae</taxon>
        <taxon>Strophariaceae</taxon>
        <taxon>Hypholoma</taxon>
    </lineage>
</organism>
<gene>
    <name evidence="2" type="ORF">HYPSUDRAFT_200057</name>
</gene>
<dbReference type="Proteomes" id="UP000054270">
    <property type="component" value="Unassembled WGS sequence"/>
</dbReference>
<evidence type="ECO:0000313" key="3">
    <source>
        <dbReference type="Proteomes" id="UP000054270"/>
    </source>
</evidence>
<evidence type="ECO:0000313" key="2">
    <source>
        <dbReference type="EMBL" id="KJA25169.1"/>
    </source>
</evidence>
<proteinExistence type="predicted"/>
<feature type="compositionally biased region" description="Basic residues" evidence="1">
    <location>
        <begin position="36"/>
        <end position="49"/>
    </location>
</feature>
<evidence type="ECO:0000256" key="1">
    <source>
        <dbReference type="SAM" id="MobiDB-lite"/>
    </source>
</evidence>
<feature type="region of interest" description="Disordered" evidence="1">
    <location>
        <begin position="219"/>
        <end position="252"/>
    </location>
</feature>
<name>A0A0D2P2P0_HYPSF</name>
<protein>
    <submittedName>
        <fullName evidence="2">Uncharacterized protein</fullName>
    </submittedName>
</protein>
<accession>A0A0D2P2P0</accession>
<feature type="region of interest" description="Disordered" evidence="1">
    <location>
        <begin position="33"/>
        <end position="66"/>
    </location>
</feature>
<feature type="compositionally biased region" description="Low complexity" evidence="1">
    <location>
        <begin position="222"/>
        <end position="235"/>
    </location>
</feature>
<reference evidence="3" key="1">
    <citation type="submission" date="2014-04" db="EMBL/GenBank/DDBJ databases">
        <title>Evolutionary Origins and Diversification of the Mycorrhizal Mutualists.</title>
        <authorList>
            <consortium name="DOE Joint Genome Institute"/>
            <consortium name="Mycorrhizal Genomics Consortium"/>
            <person name="Kohler A."/>
            <person name="Kuo A."/>
            <person name="Nagy L.G."/>
            <person name="Floudas D."/>
            <person name="Copeland A."/>
            <person name="Barry K.W."/>
            <person name="Cichocki N."/>
            <person name="Veneault-Fourrey C."/>
            <person name="LaButti K."/>
            <person name="Lindquist E.A."/>
            <person name="Lipzen A."/>
            <person name="Lundell T."/>
            <person name="Morin E."/>
            <person name="Murat C."/>
            <person name="Riley R."/>
            <person name="Ohm R."/>
            <person name="Sun H."/>
            <person name="Tunlid A."/>
            <person name="Henrissat B."/>
            <person name="Grigoriev I.V."/>
            <person name="Hibbett D.S."/>
            <person name="Martin F."/>
        </authorList>
    </citation>
    <scope>NUCLEOTIDE SEQUENCE [LARGE SCALE GENOMIC DNA]</scope>
    <source>
        <strain evidence="3">FD-334 SS-4</strain>
    </source>
</reference>
<keyword evidence="3" id="KW-1185">Reference proteome</keyword>
<dbReference type="EMBL" id="KN817533">
    <property type="protein sequence ID" value="KJA25169.1"/>
    <property type="molecule type" value="Genomic_DNA"/>
</dbReference>
<sequence length="288" mass="31310">MTTIAWEPTLAADCPHTCSASYDDLSLATFLEQHSPRRKPSARPRRTTRRGCVPEREGPAAGTPNIRHGHAVILGPCWMTGHGQLDDGPPALRVAVKHGKGTLDTAQLLAPPSSASRAVFCSRRCLPERIATSPRAVREDMTVRAVSDRRRARCAIGGLLPIERASLRAQARSATFSRPCRTGTSRTQASTFAAFTGMHDRIRQRHSASYICAAVSLGTSESGSGPAGASSPAPSRHWRTGATPPVPSRTCASPTLRYDRQTFRWITKDILMHLRGWPISEKLAWTSD</sequence>